<dbReference type="AlphaFoldDB" id="M8A7F2"/>
<organism evidence="1">
    <name type="scientific">Triticum urartu</name>
    <name type="common">Red wild einkorn</name>
    <name type="synonym">Crithodium urartu</name>
    <dbReference type="NCBI Taxonomy" id="4572"/>
    <lineage>
        <taxon>Eukaryota</taxon>
        <taxon>Viridiplantae</taxon>
        <taxon>Streptophyta</taxon>
        <taxon>Embryophyta</taxon>
        <taxon>Tracheophyta</taxon>
        <taxon>Spermatophyta</taxon>
        <taxon>Magnoliopsida</taxon>
        <taxon>Liliopsida</taxon>
        <taxon>Poales</taxon>
        <taxon>Poaceae</taxon>
        <taxon>BOP clade</taxon>
        <taxon>Pooideae</taxon>
        <taxon>Triticodae</taxon>
        <taxon>Triticeae</taxon>
        <taxon>Triticinae</taxon>
        <taxon>Triticum</taxon>
    </lineage>
</organism>
<dbReference type="EMBL" id="KD107240">
    <property type="protein sequence ID" value="EMS60600.1"/>
    <property type="molecule type" value="Genomic_DNA"/>
</dbReference>
<proteinExistence type="predicted"/>
<protein>
    <submittedName>
        <fullName evidence="1">Uncharacterized protein</fullName>
    </submittedName>
</protein>
<evidence type="ECO:0000313" key="1">
    <source>
        <dbReference type="EMBL" id="EMS60600.1"/>
    </source>
</evidence>
<reference evidence="1" key="1">
    <citation type="journal article" date="2013" name="Nature">
        <title>Draft genome of the wheat A-genome progenitor Triticum urartu.</title>
        <authorList>
            <person name="Ling H.Q."/>
            <person name="Zhao S."/>
            <person name="Liu D."/>
            <person name="Wang J."/>
            <person name="Sun H."/>
            <person name="Zhang C."/>
            <person name="Fan H."/>
            <person name="Li D."/>
            <person name="Dong L."/>
            <person name="Tao Y."/>
            <person name="Gao C."/>
            <person name="Wu H."/>
            <person name="Li Y."/>
            <person name="Cui Y."/>
            <person name="Guo X."/>
            <person name="Zheng S."/>
            <person name="Wang B."/>
            <person name="Yu K."/>
            <person name="Liang Q."/>
            <person name="Yang W."/>
            <person name="Lou X."/>
            <person name="Chen J."/>
            <person name="Feng M."/>
            <person name="Jian J."/>
            <person name="Zhang X."/>
            <person name="Luo G."/>
            <person name="Jiang Y."/>
            <person name="Liu J."/>
            <person name="Wang Z."/>
            <person name="Sha Y."/>
            <person name="Zhang B."/>
            <person name="Wu H."/>
            <person name="Tang D."/>
            <person name="Shen Q."/>
            <person name="Xue P."/>
            <person name="Zou S."/>
            <person name="Wang X."/>
            <person name="Liu X."/>
            <person name="Wang F."/>
            <person name="Yang Y."/>
            <person name="An X."/>
            <person name="Dong Z."/>
            <person name="Zhang K."/>
            <person name="Zhang X."/>
            <person name="Luo M.C."/>
            <person name="Dvorak J."/>
            <person name="Tong Y."/>
            <person name="Wang J."/>
            <person name="Yang H."/>
            <person name="Li Z."/>
            <person name="Wang D."/>
            <person name="Zhang A."/>
            <person name="Wang J."/>
        </authorList>
    </citation>
    <scope>NUCLEOTIDE SEQUENCE</scope>
</reference>
<sequence>MRGAPQLCFLRGQRRRVLSGGPLFFLCQVVKAVDPCTVRHWRATTMSIKTMITPAQSALAAAVAAQSPFTPKSCVTNSFVKTPRARIIIEQTAGHIYTSAGNASAGIAKSALVGTQGHQQGVTDKK</sequence>
<name>M8A7F2_TRIUA</name>
<accession>M8A7F2</accession>
<gene>
    <name evidence="1" type="ORF">TRIUR3_14456</name>
</gene>